<comment type="caution">
    <text evidence="1">The sequence shown here is derived from an EMBL/GenBank/DDBJ whole genome shotgun (WGS) entry which is preliminary data.</text>
</comment>
<evidence type="ECO:0000313" key="1">
    <source>
        <dbReference type="EMBL" id="NWC83128.1"/>
    </source>
</evidence>
<accession>A0A7Y7ZEZ4</accession>
<dbReference type="EMBL" id="JACARV010000080">
    <property type="protein sequence ID" value="NWC83128.1"/>
    <property type="molecule type" value="Genomic_DNA"/>
</dbReference>
<organism evidence="1 2">
    <name type="scientific">Pseudomonas putida</name>
    <name type="common">Arthrobacter siderocapsulatus</name>
    <dbReference type="NCBI Taxonomy" id="303"/>
    <lineage>
        <taxon>Bacteria</taxon>
        <taxon>Pseudomonadati</taxon>
        <taxon>Pseudomonadota</taxon>
        <taxon>Gammaproteobacteria</taxon>
        <taxon>Pseudomonadales</taxon>
        <taxon>Pseudomonadaceae</taxon>
        <taxon>Pseudomonas</taxon>
    </lineage>
</organism>
<reference evidence="1 2" key="1">
    <citation type="submission" date="2020-04" db="EMBL/GenBank/DDBJ databases">
        <title>Molecular characterization of pseudomonads from Agaricus bisporus reveal novel blotch 2 pathogens in Western Europe.</title>
        <authorList>
            <person name="Taparia T."/>
            <person name="Krijger M."/>
            <person name="Haynes E."/>
            <person name="Elpinstone J.G."/>
            <person name="Noble R."/>
            <person name="Van Der Wolf J."/>
        </authorList>
    </citation>
    <scope>NUCLEOTIDE SEQUENCE [LARGE SCALE GENOMIC DNA]</scope>
    <source>
        <strain evidence="1 2">P7765</strain>
    </source>
</reference>
<gene>
    <name evidence="1" type="ORF">HX798_22970</name>
</gene>
<name>A0A7Y7ZEZ4_PSEPU</name>
<dbReference type="RefSeq" id="WP_177011025.1">
    <property type="nucleotide sequence ID" value="NZ_JACARV010000080.1"/>
</dbReference>
<dbReference type="AlphaFoldDB" id="A0A7Y7ZEZ4"/>
<proteinExistence type="predicted"/>
<sequence>MSRIVLSAHDVERQRPLDITRTVLRQLALGEAVSPESVNQKAPLIFGYPNSHAMHAEAKKTPLPAPGMLSRTDIRIGLTKNLCEVANVPFLPAFRAVGKAKLQILDVDQRTVEACADEQPGGALKPNPRIGSLIAAGAPAYCPLVRKDGSAFDWSFLMSASEVLERTAGGILAGDPLVADCNTPDEAIDRYLREAVIPAAWVTIEDLVSDGLEIPHHEEMALFTKDGGYIGCVLRHAGLNAVIPRLFCTDEELAAGKVSFFTGHHEHNDCLGRIVHRADIFLSRIDIRCDEPVYFSRTAVGRGLSVKKFSEKRTVDTGTLELLPGLRCGSSGGRWTIEGEVALLHKDDRRMFNQSYVPTIAWPSASDFPLLFPLDQDVSSRAAPGSWSDRFKQKILLAPETVEFQQRLSQKLRRSLADAREVLEDPAELTALLRMLLDRVSVEQIESTAVQLEASFYSIADGTGIDEVRIGVLQLLDRHDRSQLIATLLRNYPFLAQFGPTTHWVIQCGSVVALGGTDSDLPAALAVLVELIALASASAAGKPSAPLSIEASILAAGRWAEGLASLEDVISLASVFKLYQDAAAWMEASVASIGAAVTEAIDRREQARELGVAYAGERVTVRPSGRARGL</sequence>
<dbReference type="Proteomes" id="UP000542695">
    <property type="component" value="Unassembled WGS sequence"/>
</dbReference>
<protein>
    <submittedName>
        <fullName evidence="1">Uncharacterized protein</fullName>
    </submittedName>
</protein>
<evidence type="ECO:0000313" key="2">
    <source>
        <dbReference type="Proteomes" id="UP000542695"/>
    </source>
</evidence>